<evidence type="ECO:0000313" key="1">
    <source>
        <dbReference type="EMBL" id="GAI45561.1"/>
    </source>
</evidence>
<name>X1PSU1_9ZZZZ</name>
<proteinExistence type="predicted"/>
<dbReference type="EMBL" id="BARV01028229">
    <property type="protein sequence ID" value="GAI45561.1"/>
    <property type="molecule type" value="Genomic_DNA"/>
</dbReference>
<feature type="non-terminal residue" evidence="1">
    <location>
        <position position="1"/>
    </location>
</feature>
<organism evidence="1">
    <name type="scientific">marine sediment metagenome</name>
    <dbReference type="NCBI Taxonomy" id="412755"/>
    <lineage>
        <taxon>unclassified sequences</taxon>
        <taxon>metagenomes</taxon>
        <taxon>ecological metagenomes</taxon>
    </lineage>
</organism>
<gene>
    <name evidence="1" type="ORF">S06H3_45246</name>
</gene>
<protein>
    <submittedName>
        <fullName evidence="1">Uncharacterized protein</fullName>
    </submittedName>
</protein>
<reference evidence="1" key="1">
    <citation type="journal article" date="2014" name="Front. Microbiol.">
        <title>High frequency of phylogenetically diverse reductive dehalogenase-homologous genes in deep subseafloor sedimentary metagenomes.</title>
        <authorList>
            <person name="Kawai M."/>
            <person name="Futagami T."/>
            <person name="Toyoda A."/>
            <person name="Takaki Y."/>
            <person name="Nishi S."/>
            <person name="Hori S."/>
            <person name="Arai W."/>
            <person name="Tsubouchi T."/>
            <person name="Morono Y."/>
            <person name="Uchiyama I."/>
            <person name="Ito T."/>
            <person name="Fujiyama A."/>
            <person name="Inagaki F."/>
            <person name="Takami H."/>
        </authorList>
    </citation>
    <scope>NUCLEOTIDE SEQUENCE</scope>
    <source>
        <strain evidence="1">Expedition CK06-06</strain>
    </source>
</reference>
<accession>X1PSU1</accession>
<sequence length="185" mass="21413">FGIEDLKRMLLYADFPPALIPAMIDATYQPITRVDIRRMHRTGVFTESELPRQYGRLGYSPEDAERMSDFTVLYNEDGERTQTATRILNAFRDYLLTEQETLSYMTQLGHEPGMASAKVQGVAIERELAQQQDRVDTLGREWLKNVIDDTTALSRLAELGYSADRIDLIFEQRHRHSPENRRETT</sequence>
<comment type="caution">
    <text evidence="1">The sequence shown here is derived from an EMBL/GenBank/DDBJ whole genome shotgun (WGS) entry which is preliminary data.</text>
</comment>
<dbReference type="AlphaFoldDB" id="X1PSU1"/>